<dbReference type="EMBL" id="BDQV01000295">
    <property type="protein sequence ID" value="GAY62140.1"/>
    <property type="molecule type" value="Genomic_DNA"/>
</dbReference>
<dbReference type="STRING" id="55188.A0A2H5QBW9"/>
<dbReference type="AlphaFoldDB" id="A0A2H5QBW9"/>
<protein>
    <submittedName>
        <fullName evidence="1">Uncharacterized protein</fullName>
    </submittedName>
</protein>
<reference evidence="1 2" key="1">
    <citation type="journal article" date="2017" name="Front. Genet.">
        <title>Draft sequencing of the heterozygous diploid genome of Satsuma (Citrus unshiu Marc.) using a hybrid assembly approach.</title>
        <authorList>
            <person name="Shimizu T."/>
            <person name="Tanizawa Y."/>
            <person name="Mochizuki T."/>
            <person name="Nagasaki H."/>
            <person name="Yoshioka T."/>
            <person name="Toyoda A."/>
            <person name="Fujiyama A."/>
            <person name="Kaminuma E."/>
            <person name="Nakamura Y."/>
        </authorList>
    </citation>
    <scope>NUCLEOTIDE SEQUENCE [LARGE SCALE GENOMIC DNA]</scope>
    <source>
        <strain evidence="2">cv. Miyagawa wase</strain>
    </source>
</reference>
<evidence type="ECO:0000313" key="2">
    <source>
        <dbReference type="Proteomes" id="UP000236630"/>
    </source>
</evidence>
<keyword evidence="2" id="KW-1185">Reference proteome</keyword>
<sequence length="78" mass="8845">MQTFSSKDKIITRPHLVLVDFDSALRDCPIKDTASWNTMISDTWPKARDFVFAMPEKNSVSWSAMISGYIECGQLDIS</sequence>
<name>A0A2H5QBW9_CITUN</name>
<proteinExistence type="predicted"/>
<gene>
    <name evidence="1" type="ORF">CUMW_215460</name>
</gene>
<accession>A0A2H5QBW9</accession>
<evidence type="ECO:0000313" key="1">
    <source>
        <dbReference type="EMBL" id="GAY62140.1"/>
    </source>
</evidence>
<dbReference type="Proteomes" id="UP000236630">
    <property type="component" value="Unassembled WGS sequence"/>
</dbReference>
<comment type="caution">
    <text evidence="1">The sequence shown here is derived from an EMBL/GenBank/DDBJ whole genome shotgun (WGS) entry which is preliminary data.</text>
</comment>
<organism evidence="1 2">
    <name type="scientific">Citrus unshiu</name>
    <name type="common">Satsuma mandarin</name>
    <name type="synonym">Citrus nobilis var. unshiu</name>
    <dbReference type="NCBI Taxonomy" id="55188"/>
    <lineage>
        <taxon>Eukaryota</taxon>
        <taxon>Viridiplantae</taxon>
        <taxon>Streptophyta</taxon>
        <taxon>Embryophyta</taxon>
        <taxon>Tracheophyta</taxon>
        <taxon>Spermatophyta</taxon>
        <taxon>Magnoliopsida</taxon>
        <taxon>eudicotyledons</taxon>
        <taxon>Gunneridae</taxon>
        <taxon>Pentapetalae</taxon>
        <taxon>rosids</taxon>
        <taxon>malvids</taxon>
        <taxon>Sapindales</taxon>
        <taxon>Rutaceae</taxon>
        <taxon>Aurantioideae</taxon>
        <taxon>Citrus</taxon>
    </lineage>
</organism>